<dbReference type="InterPro" id="IPR012337">
    <property type="entry name" value="RNaseH-like_sf"/>
</dbReference>
<feature type="domain" description="Integrase catalytic" evidence="1">
    <location>
        <begin position="1"/>
        <end position="91"/>
    </location>
</feature>
<comment type="caution">
    <text evidence="2">The sequence shown here is derived from an EMBL/GenBank/DDBJ whole genome shotgun (WGS) entry which is preliminary data.</text>
</comment>
<evidence type="ECO:0000313" key="3">
    <source>
        <dbReference type="Proteomes" id="UP000324222"/>
    </source>
</evidence>
<dbReference type="PANTHER" id="PTHR37984">
    <property type="entry name" value="PROTEIN CBG26694"/>
    <property type="match status" value="1"/>
</dbReference>
<name>A0A5B7GIB3_PORTR</name>
<dbReference type="InterPro" id="IPR001584">
    <property type="entry name" value="Integrase_cat-core"/>
</dbReference>
<dbReference type="InterPro" id="IPR036397">
    <property type="entry name" value="RNaseH_sf"/>
</dbReference>
<dbReference type="AlphaFoldDB" id="A0A5B7GIB3"/>
<dbReference type="PROSITE" id="PS50994">
    <property type="entry name" value="INTEGRASE"/>
    <property type="match status" value="1"/>
</dbReference>
<proteinExistence type="predicted"/>
<evidence type="ECO:0000313" key="2">
    <source>
        <dbReference type="EMBL" id="MPC59821.1"/>
    </source>
</evidence>
<dbReference type="Proteomes" id="UP000324222">
    <property type="component" value="Unassembled WGS sequence"/>
</dbReference>
<evidence type="ECO:0000259" key="1">
    <source>
        <dbReference type="PROSITE" id="PS50994"/>
    </source>
</evidence>
<dbReference type="InterPro" id="IPR050951">
    <property type="entry name" value="Retrovirus_Pol_polyprotein"/>
</dbReference>
<sequence length="91" mass="10255">MDIGGDVVGQKYVLINIDHYSRFVTSYPLKARTTENVIKKLDTLVELFGTPQILVSDNAREFCSKPMRRESGAKKTGSSSYTLHHIIPKEI</sequence>
<keyword evidence="3" id="KW-1185">Reference proteome</keyword>
<dbReference type="GO" id="GO:0003676">
    <property type="term" value="F:nucleic acid binding"/>
    <property type="evidence" value="ECO:0007669"/>
    <property type="project" value="InterPro"/>
</dbReference>
<gene>
    <name evidence="2" type="primary">pol_59</name>
    <name evidence="2" type="ORF">E2C01_053849</name>
</gene>
<dbReference type="GO" id="GO:0015074">
    <property type="term" value="P:DNA integration"/>
    <property type="evidence" value="ECO:0007669"/>
    <property type="project" value="InterPro"/>
</dbReference>
<dbReference type="SUPFAM" id="SSF53098">
    <property type="entry name" value="Ribonuclease H-like"/>
    <property type="match status" value="1"/>
</dbReference>
<dbReference type="Gene3D" id="3.30.420.10">
    <property type="entry name" value="Ribonuclease H-like superfamily/Ribonuclease H"/>
    <property type="match status" value="1"/>
</dbReference>
<dbReference type="Pfam" id="PF00665">
    <property type="entry name" value="rve"/>
    <property type="match status" value="1"/>
</dbReference>
<protein>
    <submittedName>
        <fullName evidence="2">Pol polyprotein</fullName>
    </submittedName>
</protein>
<reference evidence="2 3" key="1">
    <citation type="submission" date="2019-05" db="EMBL/GenBank/DDBJ databases">
        <title>Another draft genome of Portunus trituberculatus and its Hox gene families provides insights of decapod evolution.</title>
        <authorList>
            <person name="Jeong J.-H."/>
            <person name="Song I."/>
            <person name="Kim S."/>
            <person name="Choi T."/>
            <person name="Kim D."/>
            <person name="Ryu S."/>
            <person name="Kim W."/>
        </authorList>
    </citation>
    <scope>NUCLEOTIDE SEQUENCE [LARGE SCALE GENOMIC DNA]</scope>
    <source>
        <tissue evidence="2">Muscle</tissue>
    </source>
</reference>
<accession>A0A5B7GIB3</accession>
<dbReference type="PANTHER" id="PTHR37984:SF5">
    <property type="entry name" value="PROTEIN NYNRIN-LIKE"/>
    <property type="match status" value="1"/>
</dbReference>
<organism evidence="2 3">
    <name type="scientific">Portunus trituberculatus</name>
    <name type="common">Swimming crab</name>
    <name type="synonym">Neptunus trituberculatus</name>
    <dbReference type="NCBI Taxonomy" id="210409"/>
    <lineage>
        <taxon>Eukaryota</taxon>
        <taxon>Metazoa</taxon>
        <taxon>Ecdysozoa</taxon>
        <taxon>Arthropoda</taxon>
        <taxon>Crustacea</taxon>
        <taxon>Multicrustacea</taxon>
        <taxon>Malacostraca</taxon>
        <taxon>Eumalacostraca</taxon>
        <taxon>Eucarida</taxon>
        <taxon>Decapoda</taxon>
        <taxon>Pleocyemata</taxon>
        <taxon>Brachyura</taxon>
        <taxon>Eubrachyura</taxon>
        <taxon>Portunoidea</taxon>
        <taxon>Portunidae</taxon>
        <taxon>Portuninae</taxon>
        <taxon>Portunus</taxon>
    </lineage>
</organism>
<dbReference type="EMBL" id="VSRR010016902">
    <property type="protein sequence ID" value="MPC59821.1"/>
    <property type="molecule type" value="Genomic_DNA"/>
</dbReference>